<dbReference type="EMBL" id="JBFPER010000001">
    <property type="protein sequence ID" value="MEX0381605.1"/>
    <property type="molecule type" value="Genomic_DNA"/>
</dbReference>
<proteinExistence type="predicted"/>
<dbReference type="Proteomes" id="UP001556617">
    <property type="component" value="Unassembled WGS sequence"/>
</dbReference>
<dbReference type="PROSITE" id="PS51118">
    <property type="entry name" value="HTH_HXLR"/>
    <property type="match status" value="1"/>
</dbReference>
<name>A0ABV3S588_9LACO</name>
<dbReference type="InterPro" id="IPR036388">
    <property type="entry name" value="WH-like_DNA-bd_sf"/>
</dbReference>
<dbReference type="Gene3D" id="1.10.10.10">
    <property type="entry name" value="Winged helix-like DNA-binding domain superfamily/Winged helix DNA-binding domain"/>
    <property type="match status" value="1"/>
</dbReference>
<protein>
    <submittedName>
        <fullName evidence="5">Winged helix-turn-helix transcriptional regulator</fullName>
    </submittedName>
</protein>
<dbReference type="Pfam" id="PF01638">
    <property type="entry name" value="HxlR"/>
    <property type="match status" value="1"/>
</dbReference>
<dbReference type="PANTHER" id="PTHR33204:SF29">
    <property type="entry name" value="TRANSCRIPTIONAL REGULATOR"/>
    <property type="match status" value="1"/>
</dbReference>
<gene>
    <name evidence="5" type="ORF">AB3K24_09720</name>
</gene>
<keyword evidence="3" id="KW-0804">Transcription</keyword>
<dbReference type="SUPFAM" id="SSF46785">
    <property type="entry name" value="Winged helix' DNA-binding domain"/>
    <property type="match status" value="1"/>
</dbReference>
<sequence>MNRAIQRSMKHHEICPLDTTLEILSGKWKSVILCRLMAKNLHFNELHRFMSMCSKRMLAIQLKQLVSDDIVKKNILITNESQITIIYSLTSLGESLVPIIRQMDTWGEKYIKIENQN</sequence>
<dbReference type="InterPro" id="IPR036390">
    <property type="entry name" value="WH_DNA-bd_sf"/>
</dbReference>
<reference evidence="5 6" key="1">
    <citation type="submission" date="2024-07" db="EMBL/GenBank/DDBJ databases">
        <authorList>
            <person name="Yun M."/>
        </authorList>
    </citation>
    <scope>NUCLEOTIDE SEQUENCE [LARGE SCALE GENOMIC DNA]</scope>
    <source>
        <strain evidence="5 6">MS01</strain>
    </source>
</reference>
<dbReference type="PANTHER" id="PTHR33204">
    <property type="entry name" value="TRANSCRIPTIONAL REGULATOR, MARR FAMILY"/>
    <property type="match status" value="1"/>
</dbReference>
<evidence type="ECO:0000259" key="4">
    <source>
        <dbReference type="PROSITE" id="PS51118"/>
    </source>
</evidence>
<evidence type="ECO:0000313" key="6">
    <source>
        <dbReference type="Proteomes" id="UP001556617"/>
    </source>
</evidence>
<evidence type="ECO:0000256" key="1">
    <source>
        <dbReference type="ARBA" id="ARBA00023015"/>
    </source>
</evidence>
<comment type="caution">
    <text evidence="5">The sequence shown here is derived from an EMBL/GenBank/DDBJ whole genome shotgun (WGS) entry which is preliminary data.</text>
</comment>
<evidence type="ECO:0000256" key="3">
    <source>
        <dbReference type="ARBA" id="ARBA00023163"/>
    </source>
</evidence>
<feature type="domain" description="HTH hxlR-type" evidence="4">
    <location>
        <begin position="15"/>
        <end position="115"/>
    </location>
</feature>
<keyword evidence="1" id="KW-0805">Transcription regulation</keyword>
<dbReference type="RefSeq" id="WP_367975436.1">
    <property type="nucleotide sequence ID" value="NZ_JBFPEQ010000001.1"/>
</dbReference>
<organism evidence="5 6">
    <name type="scientific">Leuconostoc aquikimchii</name>
    <dbReference type="NCBI Taxonomy" id="3236804"/>
    <lineage>
        <taxon>Bacteria</taxon>
        <taxon>Bacillati</taxon>
        <taxon>Bacillota</taxon>
        <taxon>Bacilli</taxon>
        <taxon>Lactobacillales</taxon>
        <taxon>Lactobacillaceae</taxon>
        <taxon>Leuconostoc</taxon>
    </lineage>
</organism>
<dbReference type="InterPro" id="IPR002577">
    <property type="entry name" value="HTH_HxlR"/>
</dbReference>
<evidence type="ECO:0000313" key="5">
    <source>
        <dbReference type="EMBL" id="MEX0381605.1"/>
    </source>
</evidence>
<keyword evidence="6" id="KW-1185">Reference proteome</keyword>
<keyword evidence="2" id="KW-0238">DNA-binding</keyword>
<evidence type="ECO:0000256" key="2">
    <source>
        <dbReference type="ARBA" id="ARBA00023125"/>
    </source>
</evidence>
<accession>A0ABV3S588</accession>